<name>A0A165H6D6_9BASI</name>
<dbReference type="AlphaFoldDB" id="A0A165H6D6"/>
<keyword evidence="3" id="KW-1185">Reference proteome</keyword>
<sequence length="59" mass="6500">MQPPRTDPRHSSLPSRRAPSAPTATLPPPPPPLEQDNLYHLSIQRLLTLKSGPFAEHSP</sequence>
<dbReference type="Proteomes" id="UP000076842">
    <property type="component" value="Unassembled WGS sequence"/>
</dbReference>
<feature type="region of interest" description="Disordered" evidence="1">
    <location>
        <begin position="1"/>
        <end position="36"/>
    </location>
</feature>
<feature type="compositionally biased region" description="Basic and acidic residues" evidence="1">
    <location>
        <begin position="1"/>
        <end position="10"/>
    </location>
</feature>
<evidence type="ECO:0000313" key="3">
    <source>
        <dbReference type="Proteomes" id="UP000076842"/>
    </source>
</evidence>
<gene>
    <name evidence="2" type="ORF">CALCODRAFT_494404</name>
</gene>
<organism evidence="2 3">
    <name type="scientific">Calocera cornea HHB12733</name>
    <dbReference type="NCBI Taxonomy" id="1353952"/>
    <lineage>
        <taxon>Eukaryota</taxon>
        <taxon>Fungi</taxon>
        <taxon>Dikarya</taxon>
        <taxon>Basidiomycota</taxon>
        <taxon>Agaricomycotina</taxon>
        <taxon>Dacrymycetes</taxon>
        <taxon>Dacrymycetales</taxon>
        <taxon>Dacrymycetaceae</taxon>
        <taxon>Calocera</taxon>
    </lineage>
</organism>
<reference evidence="2 3" key="1">
    <citation type="journal article" date="2016" name="Mol. Biol. Evol.">
        <title>Comparative Genomics of Early-Diverging Mushroom-Forming Fungi Provides Insights into the Origins of Lignocellulose Decay Capabilities.</title>
        <authorList>
            <person name="Nagy L.G."/>
            <person name="Riley R."/>
            <person name="Tritt A."/>
            <person name="Adam C."/>
            <person name="Daum C."/>
            <person name="Floudas D."/>
            <person name="Sun H."/>
            <person name="Yadav J.S."/>
            <person name="Pangilinan J."/>
            <person name="Larsson K.H."/>
            <person name="Matsuura K."/>
            <person name="Barry K."/>
            <person name="Labutti K."/>
            <person name="Kuo R."/>
            <person name="Ohm R.A."/>
            <person name="Bhattacharya S.S."/>
            <person name="Shirouzu T."/>
            <person name="Yoshinaga Y."/>
            <person name="Martin F.M."/>
            <person name="Grigoriev I.V."/>
            <person name="Hibbett D.S."/>
        </authorList>
    </citation>
    <scope>NUCLEOTIDE SEQUENCE [LARGE SCALE GENOMIC DNA]</scope>
    <source>
        <strain evidence="2 3">HHB12733</strain>
    </source>
</reference>
<protein>
    <submittedName>
        <fullName evidence="2">Uncharacterized protein</fullName>
    </submittedName>
</protein>
<evidence type="ECO:0000313" key="2">
    <source>
        <dbReference type="EMBL" id="KZT58916.1"/>
    </source>
</evidence>
<dbReference type="EMBL" id="KV423946">
    <property type="protein sequence ID" value="KZT58916.1"/>
    <property type="molecule type" value="Genomic_DNA"/>
</dbReference>
<feature type="compositionally biased region" description="Low complexity" evidence="1">
    <location>
        <begin position="11"/>
        <end position="24"/>
    </location>
</feature>
<evidence type="ECO:0000256" key="1">
    <source>
        <dbReference type="SAM" id="MobiDB-lite"/>
    </source>
</evidence>
<accession>A0A165H6D6</accession>
<proteinExistence type="predicted"/>
<dbReference type="InParanoid" id="A0A165H6D6"/>